<comment type="similarity">
    <text evidence="1">Belongs to the metallophosphoesterase superfamily. YfcE family.</text>
</comment>
<dbReference type="RefSeq" id="WP_369942546.1">
    <property type="nucleotide sequence ID" value="NZ_JBCLUF010000027.1"/>
</dbReference>
<dbReference type="SUPFAM" id="SSF56300">
    <property type="entry name" value="Metallo-dependent phosphatases"/>
    <property type="match status" value="1"/>
</dbReference>
<dbReference type="InterPro" id="IPR011152">
    <property type="entry name" value="Pesterase_MJ0912"/>
</dbReference>
<dbReference type="PIRSF" id="PIRSF000883">
    <property type="entry name" value="Pesterase_MJ0912"/>
    <property type="match status" value="1"/>
</dbReference>
<keyword evidence="4" id="KW-1185">Reference proteome</keyword>
<dbReference type="PANTHER" id="PTHR42850">
    <property type="entry name" value="METALLOPHOSPHOESTERASE"/>
    <property type="match status" value="1"/>
</dbReference>
<name>A0ABV4DQL4_9LACO</name>
<proteinExistence type="inferred from homology"/>
<organism evidence="3 4">
    <name type="scientific">Ligilactobacillus faecis</name>
    <dbReference type="NCBI Taxonomy" id="762833"/>
    <lineage>
        <taxon>Bacteria</taxon>
        <taxon>Bacillati</taxon>
        <taxon>Bacillota</taxon>
        <taxon>Bacilli</taxon>
        <taxon>Lactobacillales</taxon>
        <taxon>Lactobacillaceae</taxon>
        <taxon>Ligilactobacillus</taxon>
    </lineage>
</organism>
<comment type="caution">
    <text evidence="3">The sequence shown here is derived from an EMBL/GenBank/DDBJ whole genome shotgun (WGS) entry which is preliminary data.</text>
</comment>
<evidence type="ECO:0000313" key="4">
    <source>
        <dbReference type="Proteomes" id="UP001565236"/>
    </source>
</evidence>
<protein>
    <submittedName>
        <fullName evidence="3">Metallophosphoesterase family protein</fullName>
    </submittedName>
</protein>
<dbReference type="InterPro" id="IPR050126">
    <property type="entry name" value="Ap4A_hydrolase"/>
</dbReference>
<evidence type="ECO:0000259" key="2">
    <source>
        <dbReference type="Pfam" id="PF12850"/>
    </source>
</evidence>
<feature type="domain" description="Calcineurin-like phosphoesterase" evidence="2">
    <location>
        <begin position="4"/>
        <end position="207"/>
    </location>
</feature>
<dbReference type="InterPro" id="IPR029052">
    <property type="entry name" value="Metallo-depent_PP-like"/>
</dbReference>
<dbReference type="Gene3D" id="3.60.21.10">
    <property type="match status" value="1"/>
</dbReference>
<dbReference type="EMBL" id="JBCLUF010000027">
    <property type="protein sequence ID" value="MEY8662756.1"/>
    <property type="molecule type" value="Genomic_DNA"/>
</dbReference>
<dbReference type="Pfam" id="PF12850">
    <property type="entry name" value="Metallophos_2"/>
    <property type="match status" value="1"/>
</dbReference>
<evidence type="ECO:0000313" key="3">
    <source>
        <dbReference type="EMBL" id="MEY8662756.1"/>
    </source>
</evidence>
<dbReference type="Proteomes" id="UP001565236">
    <property type="component" value="Unassembled WGS sequence"/>
</dbReference>
<dbReference type="PANTHER" id="PTHR42850:SF2">
    <property type="entry name" value="BLL5683 PROTEIN"/>
    <property type="match status" value="1"/>
</dbReference>
<sequence length="279" mass="31914">MLQKIAVLSDIHGNLTALKAVVKDVQLKKVDEVWVLGDLLMPGPGAKEICQLLRELEPTVFLRGNWDDLLLKGAQKKIPLTKQSHIYFTRLAQYTATHLEHQDLTWLKNAPLHMMKKVGPLQFSLSHNLPGLNYGQKLYPTNDQADFDEILTDLKADVALYGHVHHQLLRYTTAEQLILNPGSVGEPFCDHPKLQADLRAQYLLLEVDKTGLAQINFQKVAYDHKKEAHLAQAKELPYLELYQEMLLTGKVHTHDQVRLKELTERYGYLDDIQNNKMLL</sequence>
<reference evidence="3 4" key="1">
    <citation type="submission" date="2024-03" db="EMBL/GenBank/DDBJ databases">
        <title>Mouse gut bacterial collection (mGBC) of GemPharmatech.</title>
        <authorList>
            <person name="He Y."/>
            <person name="Dong L."/>
            <person name="Wu D."/>
            <person name="Gao X."/>
            <person name="Lin Z."/>
        </authorList>
    </citation>
    <scope>NUCLEOTIDE SEQUENCE [LARGE SCALE GENOMIC DNA]</scope>
    <source>
        <strain evidence="3 4">15-30</strain>
    </source>
</reference>
<evidence type="ECO:0000256" key="1">
    <source>
        <dbReference type="ARBA" id="ARBA00008950"/>
    </source>
</evidence>
<accession>A0ABV4DQL4</accession>
<dbReference type="InterPro" id="IPR024654">
    <property type="entry name" value="Calcineurin-like_PHP_lpxH"/>
</dbReference>
<gene>
    <name evidence="3" type="ORF">AALT52_07635</name>
</gene>